<sequence>MCKFLCYIYMILTPRLYPTCVHSLPLMGCHVVYLSGCDHETDRRQR</sequence>
<protein>
    <submittedName>
        <fullName evidence="1">Uncharacterized protein</fullName>
    </submittedName>
</protein>
<evidence type="ECO:0000313" key="1">
    <source>
        <dbReference type="EMBL" id="OAY31658.1"/>
    </source>
</evidence>
<reference evidence="1" key="1">
    <citation type="submission" date="2016-02" db="EMBL/GenBank/DDBJ databases">
        <title>WGS assembly of Manihot esculenta.</title>
        <authorList>
            <person name="Bredeson J.V."/>
            <person name="Prochnik S.E."/>
            <person name="Lyons J.B."/>
            <person name="Schmutz J."/>
            <person name="Grimwood J."/>
            <person name="Vrebalov J."/>
            <person name="Bart R.S."/>
            <person name="Amuge T."/>
            <person name="Ferguson M.E."/>
            <person name="Green R."/>
            <person name="Putnam N."/>
            <person name="Stites J."/>
            <person name="Rounsley S."/>
            <person name="Rokhsar D.S."/>
        </authorList>
    </citation>
    <scope>NUCLEOTIDE SEQUENCE [LARGE SCALE GENOMIC DNA]</scope>
    <source>
        <tissue evidence="1">Leaf</tissue>
    </source>
</reference>
<name>A0A2C9UMG4_MANES</name>
<dbReference type="EMBL" id="CM004400">
    <property type="protein sequence ID" value="OAY31658.1"/>
    <property type="molecule type" value="Genomic_DNA"/>
</dbReference>
<dbReference type="AlphaFoldDB" id="A0A2C9UMG4"/>
<accession>A0A2C9UMG4</accession>
<gene>
    <name evidence="1" type="ORF">MANES_14G130200</name>
</gene>
<organism evidence="1">
    <name type="scientific">Manihot esculenta</name>
    <name type="common">Cassava</name>
    <name type="synonym">Jatropha manihot</name>
    <dbReference type="NCBI Taxonomy" id="3983"/>
    <lineage>
        <taxon>Eukaryota</taxon>
        <taxon>Viridiplantae</taxon>
        <taxon>Streptophyta</taxon>
        <taxon>Embryophyta</taxon>
        <taxon>Tracheophyta</taxon>
        <taxon>Spermatophyta</taxon>
        <taxon>Magnoliopsida</taxon>
        <taxon>eudicotyledons</taxon>
        <taxon>Gunneridae</taxon>
        <taxon>Pentapetalae</taxon>
        <taxon>rosids</taxon>
        <taxon>fabids</taxon>
        <taxon>Malpighiales</taxon>
        <taxon>Euphorbiaceae</taxon>
        <taxon>Crotonoideae</taxon>
        <taxon>Manihoteae</taxon>
        <taxon>Manihot</taxon>
    </lineage>
</organism>
<proteinExistence type="predicted"/>